<dbReference type="Proteomes" id="UP000269221">
    <property type="component" value="Unassembled WGS sequence"/>
</dbReference>
<accession>A0A3M0JXF8</accession>
<evidence type="ECO:0008006" key="4">
    <source>
        <dbReference type="Google" id="ProtNLM"/>
    </source>
</evidence>
<dbReference type="EMBL" id="QRBI01000131">
    <property type="protein sequence ID" value="RMC03520.1"/>
    <property type="molecule type" value="Genomic_DNA"/>
</dbReference>
<sequence length="219" mass="24464">MTALLLLATLFLIQARMSLAFLATWAHCWLMFSCCHQHHQVPFCLGTVQPHRPQPIMLQGVIVAKIQDLALVLIKHHLNGFHLSIQSFQVSLQSPPSFQQINTRSQLTVICKFTLIRVINKNIEQNWPQHRPLRDTTGYWLPAGCSTTHHHSLGLAIQPVPNPVKSAPVQATSCQLIQECAVGDCVKSLVEIQIDNIHSPFCINRVGHLVIKGDQVGQT</sequence>
<protein>
    <recommendedName>
        <fullName evidence="4">Secreted protein</fullName>
    </recommendedName>
</protein>
<organism evidence="2 3">
    <name type="scientific">Hirundo rustica rustica</name>
    <dbReference type="NCBI Taxonomy" id="333673"/>
    <lineage>
        <taxon>Eukaryota</taxon>
        <taxon>Metazoa</taxon>
        <taxon>Chordata</taxon>
        <taxon>Craniata</taxon>
        <taxon>Vertebrata</taxon>
        <taxon>Euteleostomi</taxon>
        <taxon>Archelosauria</taxon>
        <taxon>Archosauria</taxon>
        <taxon>Dinosauria</taxon>
        <taxon>Saurischia</taxon>
        <taxon>Theropoda</taxon>
        <taxon>Coelurosauria</taxon>
        <taxon>Aves</taxon>
        <taxon>Neognathae</taxon>
        <taxon>Neoaves</taxon>
        <taxon>Telluraves</taxon>
        <taxon>Australaves</taxon>
        <taxon>Passeriformes</taxon>
        <taxon>Sylvioidea</taxon>
        <taxon>Hirundinidae</taxon>
        <taxon>Hirundo</taxon>
    </lineage>
</organism>
<keyword evidence="3" id="KW-1185">Reference proteome</keyword>
<evidence type="ECO:0000256" key="1">
    <source>
        <dbReference type="SAM" id="SignalP"/>
    </source>
</evidence>
<name>A0A3M0JXF8_HIRRU</name>
<comment type="caution">
    <text evidence="2">The sequence shown here is derived from an EMBL/GenBank/DDBJ whole genome shotgun (WGS) entry which is preliminary data.</text>
</comment>
<dbReference type="AlphaFoldDB" id="A0A3M0JXF8"/>
<feature type="signal peptide" evidence="1">
    <location>
        <begin position="1"/>
        <end position="20"/>
    </location>
</feature>
<evidence type="ECO:0000313" key="2">
    <source>
        <dbReference type="EMBL" id="RMC03520.1"/>
    </source>
</evidence>
<reference evidence="2 3" key="1">
    <citation type="submission" date="2018-07" db="EMBL/GenBank/DDBJ databases">
        <title>A high quality draft genome assembly of the barn swallow (H. rustica rustica).</title>
        <authorList>
            <person name="Formenti G."/>
            <person name="Chiara M."/>
            <person name="Poveda L."/>
            <person name="Francoijs K.-J."/>
            <person name="Bonisoli-Alquati A."/>
            <person name="Canova L."/>
            <person name="Gianfranceschi L."/>
            <person name="Horner D.S."/>
            <person name="Saino N."/>
        </authorList>
    </citation>
    <scope>NUCLEOTIDE SEQUENCE [LARGE SCALE GENOMIC DNA]</scope>
    <source>
        <strain evidence="2">Chelidonia</strain>
        <tissue evidence="2">Blood</tissue>
    </source>
</reference>
<keyword evidence="1" id="KW-0732">Signal</keyword>
<proteinExistence type="predicted"/>
<feature type="chain" id="PRO_5018325391" description="Secreted protein" evidence="1">
    <location>
        <begin position="21"/>
        <end position="219"/>
    </location>
</feature>
<gene>
    <name evidence="2" type="ORF">DUI87_20719</name>
</gene>
<evidence type="ECO:0000313" key="3">
    <source>
        <dbReference type="Proteomes" id="UP000269221"/>
    </source>
</evidence>